<dbReference type="OrthoDB" id="6159213at2759"/>
<keyword evidence="4" id="KW-1185">Reference proteome</keyword>
<dbReference type="SMART" id="SM00595">
    <property type="entry name" value="MADF"/>
    <property type="match status" value="1"/>
</dbReference>
<reference evidence="3" key="1">
    <citation type="submission" date="2022-01" db="EMBL/GenBank/DDBJ databases">
        <authorList>
            <person name="King R."/>
        </authorList>
    </citation>
    <scope>NUCLEOTIDE SEQUENCE</scope>
</reference>
<sequence length="171" mass="20000">MFRGPHWAPEREPSAHSRPVPAFHSLFDCPAEDETTCGSTSVQEENDDDRCIEEILIASVADRRPLWDHKMPLTERSKTVRDKLWVEIKAELNNDWTLELIQKKWKSLRDRYFRIHNEEEYVPSGNGAKANKPTWKYFHLLKFLSDNNIPRPTISTSEENNTGVMTQENTF</sequence>
<dbReference type="AlphaFoldDB" id="A0A9N9X5V1"/>
<reference evidence="3" key="2">
    <citation type="submission" date="2022-10" db="EMBL/GenBank/DDBJ databases">
        <authorList>
            <consortium name="ENA_rothamsted_submissions"/>
            <consortium name="culmorum"/>
            <person name="King R."/>
        </authorList>
    </citation>
    <scope>NUCLEOTIDE SEQUENCE</scope>
</reference>
<gene>
    <name evidence="3" type="ORF">PHAECO_LOCUS12822</name>
</gene>
<evidence type="ECO:0000313" key="4">
    <source>
        <dbReference type="Proteomes" id="UP001153737"/>
    </source>
</evidence>
<dbReference type="Proteomes" id="UP001153737">
    <property type="component" value="Chromosome 9"/>
</dbReference>
<dbReference type="Pfam" id="PF10545">
    <property type="entry name" value="MADF_DNA_bdg"/>
    <property type="match status" value="1"/>
</dbReference>
<dbReference type="InterPro" id="IPR039353">
    <property type="entry name" value="TF_Adf1"/>
</dbReference>
<evidence type="ECO:0000256" key="1">
    <source>
        <dbReference type="SAM" id="MobiDB-lite"/>
    </source>
</evidence>
<evidence type="ECO:0000313" key="3">
    <source>
        <dbReference type="EMBL" id="CAG9825743.1"/>
    </source>
</evidence>
<protein>
    <recommendedName>
        <fullName evidence="2">MADF domain-containing protein</fullName>
    </recommendedName>
</protein>
<dbReference type="EMBL" id="OU896715">
    <property type="protein sequence ID" value="CAG9825743.1"/>
    <property type="molecule type" value="Genomic_DNA"/>
</dbReference>
<evidence type="ECO:0000259" key="2">
    <source>
        <dbReference type="PROSITE" id="PS51029"/>
    </source>
</evidence>
<accession>A0A9N9X5V1</accession>
<organism evidence="3 4">
    <name type="scientific">Phaedon cochleariae</name>
    <name type="common">Mustard beetle</name>
    <dbReference type="NCBI Taxonomy" id="80249"/>
    <lineage>
        <taxon>Eukaryota</taxon>
        <taxon>Metazoa</taxon>
        <taxon>Ecdysozoa</taxon>
        <taxon>Arthropoda</taxon>
        <taxon>Hexapoda</taxon>
        <taxon>Insecta</taxon>
        <taxon>Pterygota</taxon>
        <taxon>Neoptera</taxon>
        <taxon>Endopterygota</taxon>
        <taxon>Coleoptera</taxon>
        <taxon>Polyphaga</taxon>
        <taxon>Cucujiformia</taxon>
        <taxon>Chrysomeloidea</taxon>
        <taxon>Chrysomelidae</taxon>
        <taxon>Chrysomelinae</taxon>
        <taxon>Chrysomelini</taxon>
        <taxon>Phaedon</taxon>
    </lineage>
</organism>
<dbReference type="PANTHER" id="PTHR12243">
    <property type="entry name" value="MADF DOMAIN TRANSCRIPTION FACTOR"/>
    <property type="match status" value="1"/>
</dbReference>
<proteinExistence type="predicted"/>
<feature type="domain" description="MADF" evidence="2">
    <location>
        <begin position="55"/>
        <end position="149"/>
    </location>
</feature>
<name>A0A9N9X5V1_PHACE</name>
<dbReference type="PROSITE" id="PS51029">
    <property type="entry name" value="MADF"/>
    <property type="match status" value="1"/>
</dbReference>
<dbReference type="InterPro" id="IPR006578">
    <property type="entry name" value="MADF-dom"/>
</dbReference>
<dbReference type="PANTHER" id="PTHR12243:SF67">
    <property type="entry name" value="COREPRESSOR OF PANGOLIN, ISOFORM A-RELATED"/>
    <property type="match status" value="1"/>
</dbReference>
<feature type="region of interest" description="Disordered" evidence="1">
    <location>
        <begin position="152"/>
        <end position="171"/>
    </location>
</feature>